<protein>
    <submittedName>
        <fullName evidence="4">Protein kinase domain-containing protein</fullName>
    </submittedName>
</protein>
<reference evidence="4" key="1">
    <citation type="submission" date="2017-02" db="UniProtKB">
        <authorList>
            <consortium name="WormBaseParasite"/>
        </authorList>
    </citation>
    <scope>IDENTIFICATION</scope>
</reference>
<feature type="region of interest" description="Disordered" evidence="1">
    <location>
        <begin position="50"/>
        <end position="87"/>
    </location>
</feature>
<accession>A0A0R3SLP6</accession>
<name>A0A0R3SLP6_HYMDI</name>
<dbReference type="InterPro" id="IPR015661">
    <property type="entry name" value="Bub1/Mad3"/>
</dbReference>
<dbReference type="EMBL" id="UYSG01003570">
    <property type="protein sequence ID" value="VDL58177.1"/>
    <property type="molecule type" value="Genomic_DNA"/>
</dbReference>
<evidence type="ECO:0000313" key="2">
    <source>
        <dbReference type="EMBL" id="VDL58177.1"/>
    </source>
</evidence>
<dbReference type="OrthoDB" id="248495at2759"/>
<reference evidence="2 3" key="2">
    <citation type="submission" date="2018-11" db="EMBL/GenBank/DDBJ databases">
        <authorList>
            <consortium name="Pathogen Informatics"/>
        </authorList>
    </citation>
    <scope>NUCLEOTIDE SEQUENCE [LARGE SCALE GENOMIC DNA]</scope>
</reference>
<evidence type="ECO:0000313" key="3">
    <source>
        <dbReference type="Proteomes" id="UP000274504"/>
    </source>
</evidence>
<dbReference type="GO" id="GO:0004672">
    <property type="term" value="F:protein kinase activity"/>
    <property type="evidence" value="ECO:0007669"/>
    <property type="project" value="TreeGrafter"/>
</dbReference>
<dbReference type="GO" id="GO:0007094">
    <property type="term" value="P:mitotic spindle assembly checkpoint signaling"/>
    <property type="evidence" value="ECO:0007669"/>
    <property type="project" value="InterPro"/>
</dbReference>
<dbReference type="AlphaFoldDB" id="A0A0R3SLP6"/>
<dbReference type="GO" id="GO:0051754">
    <property type="term" value="P:meiotic sister chromatid cohesion, centromeric"/>
    <property type="evidence" value="ECO:0007669"/>
    <property type="project" value="TreeGrafter"/>
</dbReference>
<sequence length="278" mass="30708">TNINTILPSTTRLRVPRVRRVPCVRSPRPLVSALRSCLAALSIALSHTLSPSSPPTVHHPTSPPPQLPRRPPPSTPPPTPNPHPFPNFAPSASMLNSLLAGGPNGARGHLIHAAHLACLHVLLTCRCICLDSGRRTKVLVLLDFGLCIDMARFPPDTVFAVDKERSVKRSFPCIEMLTGRPWTFQRYMQVECVNGHWTPKFLPRTNRVYRAADVWREILSVLLNIQSCLPEDYPNLASLRASCEDFLRRNASNFNLAAEKANAIIHFLTSHSSATSSS</sequence>
<feature type="compositionally biased region" description="Pro residues" evidence="1">
    <location>
        <begin position="61"/>
        <end position="87"/>
    </location>
</feature>
<dbReference type="GO" id="GO:0032991">
    <property type="term" value="C:protein-containing complex"/>
    <property type="evidence" value="ECO:0007669"/>
    <property type="project" value="UniProtKB-ARBA"/>
</dbReference>
<dbReference type="STRING" id="6216.A0A0R3SLP6"/>
<dbReference type="WBParaSite" id="HDID_0000586101-mRNA-1">
    <property type="protein sequence ID" value="HDID_0000586101-mRNA-1"/>
    <property type="gene ID" value="HDID_0000586101"/>
</dbReference>
<dbReference type="Gene3D" id="1.10.510.10">
    <property type="entry name" value="Transferase(Phosphotransferase) domain 1"/>
    <property type="match status" value="1"/>
</dbReference>
<evidence type="ECO:0000313" key="4">
    <source>
        <dbReference type="WBParaSite" id="HDID_0000586101-mRNA-1"/>
    </source>
</evidence>
<gene>
    <name evidence="2" type="ORF">HDID_LOCUS5859</name>
</gene>
<dbReference type="PANTHER" id="PTHR14030">
    <property type="entry name" value="MITOTIC CHECKPOINT SERINE/THREONINE-PROTEIN KINASE BUB1"/>
    <property type="match status" value="1"/>
</dbReference>
<organism evidence="4">
    <name type="scientific">Hymenolepis diminuta</name>
    <name type="common">Rat tapeworm</name>
    <dbReference type="NCBI Taxonomy" id="6216"/>
    <lineage>
        <taxon>Eukaryota</taxon>
        <taxon>Metazoa</taxon>
        <taxon>Spiralia</taxon>
        <taxon>Lophotrochozoa</taxon>
        <taxon>Platyhelminthes</taxon>
        <taxon>Cestoda</taxon>
        <taxon>Eucestoda</taxon>
        <taxon>Cyclophyllidea</taxon>
        <taxon>Hymenolepididae</taxon>
        <taxon>Hymenolepis</taxon>
    </lineage>
</organism>
<evidence type="ECO:0000256" key="1">
    <source>
        <dbReference type="SAM" id="MobiDB-lite"/>
    </source>
</evidence>
<dbReference type="Proteomes" id="UP000274504">
    <property type="component" value="Unassembled WGS sequence"/>
</dbReference>
<feature type="compositionally biased region" description="Low complexity" evidence="1">
    <location>
        <begin position="50"/>
        <end position="60"/>
    </location>
</feature>
<proteinExistence type="predicted"/>
<dbReference type="PANTHER" id="PTHR14030:SF4">
    <property type="entry name" value="BUB1 KINASE, ISOFORM A-RELATED"/>
    <property type="match status" value="1"/>
</dbReference>